<proteinExistence type="predicted"/>
<name>A0A1X7UED8_AMPQE</name>
<dbReference type="InterPro" id="IPR007111">
    <property type="entry name" value="NACHT_NTPase"/>
</dbReference>
<feature type="domain" description="Death" evidence="2">
    <location>
        <begin position="90"/>
        <end position="159"/>
    </location>
</feature>
<dbReference type="InterPro" id="IPR011029">
    <property type="entry name" value="DEATH-like_dom_sf"/>
</dbReference>
<reference evidence="4" key="1">
    <citation type="submission" date="2017-05" db="UniProtKB">
        <authorList>
            <consortium name="EnsemblMetazoa"/>
        </authorList>
    </citation>
    <scope>IDENTIFICATION</scope>
</reference>
<dbReference type="PANTHER" id="PTHR46844">
    <property type="entry name" value="SLR5058 PROTEIN"/>
    <property type="match status" value="1"/>
</dbReference>
<dbReference type="Gene3D" id="3.40.50.300">
    <property type="entry name" value="P-loop containing nucleotide triphosphate hydrolases"/>
    <property type="match status" value="1"/>
</dbReference>
<protein>
    <recommendedName>
        <fullName evidence="5">NACHT domain-containing protein</fullName>
    </recommendedName>
</protein>
<feature type="domain" description="NACHT" evidence="3">
    <location>
        <begin position="378"/>
        <end position="500"/>
    </location>
</feature>
<keyword evidence="1" id="KW-1133">Transmembrane helix</keyword>
<dbReference type="PANTHER" id="PTHR46844:SF1">
    <property type="entry name" value="SLR5058 PROTEIN"/>
    <property type="match status" value="1"/>
</dbReference>
<dbReference type="InterPro" id="IPR027417">
    <property type="entry name" value="P-loop_NTPase"/>
</dbReference>
<dbReference type="OrthoDB" id="120976at2759"/>
<dbReference type="Gene3D" id="1.10.533.10">
    <property type="entry name" value="Death Domain, Fas"/>
    <property type="match status" value="1"/>
</dbReference>
<evidence type="ECO:0000313" key="4">
    <source>
        <dbReference type="EnsemblMetazoa" id="Aqu2.1.25856_001"/>
    </source>
</evidence>
<feature type="transmembrane region" description="Helical" evidence="1">
    <location>
        <begin position="38"/>
        <end position="60"/>
    </location>
</feature>
<keyword evidence="1" id="KW-0812">Transmembrane</keyword>
<accession>A0A1X7UED8</accession>
<dbReference type="PROSITE" id="PS50017">
    <property type="entry name" value="DEATH_DOMAIN"/>
    <property type="match status" value="1"/>
</dbReference>
<dbReference type="SUPFAM" id="SSF52540">
    <property type="entry name" value="P-loop containing nucleoside triphosphate hydrolases"/>
    <property type="match status" value="1"/>
</dbReference>
<evidence type="ECO:0000259" key="2">
    <source>
        <dbReference type="PROSITE" id="PS50017"/>
    </source>
</evidence>
<dbReference type="PROSITE" id="PS50837">
    <property type="entry name" value="NACHT"/>
    <property type="match status" value="1"/>
</dbReference>
<organism evidence="4">
    <name type="scientific">Amphimedon queenslandica</name>
    <name type="common">Sponge</name>
    <dbReference type="NCBI Taxonomy" id="400682"/>
    <lineage>
        <taxon>Eukaryota</taxon>
        <taxon>Metazoa</taxon>
        <taxon>Porifera</taxon>
        <taxon>Demospongiae</taxon>
        <taxon>Heteroscleromorpha</taxon>
        <taxon>Haplosclerida</taxon>
        <taxon>Niphatidae</taxon>
        <taxon>Amphimedon</taxon>
    </lineage>
</organism>
<dbReference type="Pfam" id="PF05729">
    <property type="entry name" value="NACHT"/>
    <property type="match status" value="1"/>
</dbReference>
<dbReference type="Pfam" id="PF00531">
    <property type="entry name" value="Death"/>
    <property type="match status" value="1"/>
</dbReference>
<evidence type="ECO:0000259" key="3">
    <source>
        <dbReference type="PROSITE" id="PS50837"/>
    </source>
</evidence>
<evidence type="ECO:0008006" key="5">
    <source>
        <dbReference type="Google" id="ProtNLM"/>
    </source>
</evidence>
<dbReference type="InParanoid" id="A0A1X7UED8"/>
<dbReference type="InterPro" id="IPR000488">
    <property type="entry name" value="Death_dom"/>
</dbReference>
<keyword evidence="1" id="KW-0472">Membrane</keyword>
<dbReference type="AlphaFoldDB" id="A0A1X7UED8"/>
<evidence type="ECO:0000256" key="1">
    <source>
        <dbReference type="SAM" id="Phobius"/>
    </source>
</evidence>
<sequence length="619" mass="70488">MIELSQWRACIGLWNCCYSGMKLKLCQDGKKIKQSRSVIISSIFITIELKIFFCSLLLLLSGDVELNPGPVIDERPDIFVLLDLLEPLKNWQLFGRHLPGVTQQIIDMIQQSERSLKYQKEALIKKWFEENPKATWKDVLAASKRRKEIQVIKNIEKHLSSTRICDYLEPKDFCGQIAPKELLRLYLDKLTAAITDNLHTISSALCTNQLIPLEIISRITSTTGNSDYEKATNLVITLTRQMDASLNPQRDLISICHILINQKHRALKDIAASILDQLGQPYHAVISSDPPDDVQEYIKSLKDKYLSQSIIANDWPPRVGNDFFGRLALVRESNFTSQAEHEKYSWYMLRGHIDKIPFIPGYDEVKIETVLNPDILSLRVAIDGPPGIGKTTLCRKLLNMWSKGSHEFQHYDIVLYCPFRHKAVAEATELADLLTCAYKSPKVSEVADWILEREGKGLLIIFDGWDELSTQLQESSLATSIICRDQLVYSSVIVTSRTYATASLLQLECLNQNVHVIGFVAAEIDEVIKGTLSSPELAEKLIEDLQFRNDVLSLCFVPLSRGHLPTTISELYENFILQTIRRHIKKTSNNLKPQSIDSLNYKIEPENYKTKTQTPTKNR</sequence>
<dbReference type="GO" id="GO:0007165">
    <property type="term" value="P:signal transduction"/>
    <property type="evidence" value="ECO:0007669"/>
    <property type="project" value="InterPro"/>
</dbReference>
<dbReference type="EnsemblMetazoa" id="Aqu2.1.25856_001">
    <property type="protein sequence ID" value="Aqu2.1.25856_001"/>
    <property type="gene ID" value="Aqu2.1.25856"/>
</dbReference>